<dbReference type="InterPro" id="IPR004026">
    <property type="entry name" value="Ada_DNA_repair_Zn-bd"/>
</dbReference>
<comment type="cofactor">
    <cofactor evidence="11">
        <name>Zn(2+)</name>
        <dbReference type="ChEBI" id="CHEBI:29105"/>
    </cofactor>
    <text evidence="11">Binds 1 zinc ion per subunit.</text>
</comment>
<dbReference type="Pfam" id="PF01035">
    <property type="entry name" value="DNA_binding_1"/>
    <property type="match status" value="1"/>
</dbReference>
<feature type="binding site" evidence="11">
    <location>
        <position position="57"/>
    </location>
    <ligand>
        <name>Zn(2+)</name>
        <dbReference type="ChEBI" id="CHEBI:29105"/>
    </ligand>
</feature>
<evidence type="ECO:0000313" key="14">
    <source>
        <dbReference type="EMBL" id="MBB5353884.1"/>
    </source>
</evidence>
<keyword evidence="7" id="KW-0804">Transcription</keyword>
<dbReference type="SUPFAM" id="SSF46767">
    <property type="entry name" value="Methylated DNA-protein cysteine methyltransferase, C-terminal domain"/>
    <property type="match status" value="1"/>
</dbReference>
<dbReference type="SMART" id="SM00342">
    <property type="entry name" value="HTH_ARAC"/>
    <property type="match status" value="1"/>
</dbReference>
<dbReference type="GO" id="GO:0003700">
    <property type="term" value="F:DNA-binding transcription factor activity"/>
    <property type="evidence" value="ECO:0007669"/>
    <property type="project" value="InterPro"/>
</dbReference>
<reference evidence="14 15" key="1">
    <citation type="submission" date="2020-08" db="EMBL/GenBank/DDBJ databases">
        <title>Genomic Encyclopedia of Type Strains, Phase IV (KMG-IV): sequencing the most valuable type-strain genomes for metagenomic binning, comparative biology and taxonomic classification.</title>
        <authorList>
            <person name="Goeker M."/>
        </authorList>
    </citation>
    <scope>NUCLEOTIDE SEQUENCE [LARGE SCALE GENOMIC DNA]</scope>
    <source>
        <strain evidence="14 15">YC6886</strain>
    </source>
</reference>
<feature type="binding site" evidence="11">
    <location>
        <position position="84"/>
    </location>
    <ligand>
        <name>Zn(2+)</name>
        <dbReference type="ChEBI" id="CHEBI:29105"/>
    </ligand>
</feature>
<keyword evidence="5" id="KW-0805">Transcription regulation</keyword>
<dbReference type="CDD" id="cd06445">
    <property type="entry name" value="ATase"/>
    <property type="match status" value="1"/>
</dbReference>
<evidence type="ECO:0000259" key="13">
    <source>
        <dbReference type="PROSITE" id="PS01124"/>
    </source>
</evidence>
<keyword evidence="3 14" id="KW-0808">Transferase</keyword>
<feature type="region of interest" description="Disordered" evidence="12">
    <location>
        <begin position="1"/>
        <end position="23"/>
    </location>
</feature>
<dbReference type="Gene3D" id="1.10.10.60">
    <property type="entry name" value="Homeodomain-like"/>
    <property type="match status" value="1"/>
</dbReference>
<dbReference type="InterPro" id="IPR035451">
    <property type="entry name" value="Ada-like_dom_sf"/>
</dbReference>
<dbReference type="AlphaFoldDB" id="A0A840VEF4"/>
<comment type="caution">
    <text evidence="14">The sequence shown here is derived from an EMBL/GenBank/DDBJ whole genome shotgun (WGS) entry which is preliminary data.</text>
</comment>
<evidence type="ECO:0000313" key="15">
    <source>
        <dbReference type="Proteomes" id="UP000557717"/>
    </source>
</evidence>
<keyword evidence="6" id="KW-0010">Activator</keyword>
<keyword evidence="2 14" id="KW-0489">Methyltransferase</keyword>
<dbReference type="InterPro" id="IPR018060">
    <property type="entry name" value="HTH_AraC"/>
</dbReference>
<evidence type="ECO:0000256" key="4">
    <source>
        <dbReference type="ARBA" id="ARBA00022763"/>
    </source>
</evidence>
<dbReference type="PANTHER" id="PTHR10815">
    <property type="entry name" value="METHYLATED-DNA--PROTEIN-CYSTEINE METHYLTRANSFERASE"/>
    <property type="match status" value="1"/>
</dbReference>
<keyword evidence="15" id="KW-1185">Reference proteome</keyword>
<dbReference type="PANTHER" id="PTHR10815:SF14">
    <property type="entry name" value="BIFUNCTIONAL TRANSCRIPTIONAL ACTIVATOR_DNA REPAIR ENZYME ADA"/>
    <property type="match status" value="1"/>
</dbReference>
<keyword evidence="4" id="KW-0227">DNA damage</keyword>
<dbReference type="Gene3D" id="1.10.10.10">
    <property type="entry name" value="Winged helix-like DNA-binding domain superfamily/Winged helix DNA-binding domain"/>
    <property type="match status" value="1"/>
</dbReference>
<dbReference type="GO" id="GO:0006281">
    <property type="term" value="P:DNA repair"/>
    <property type="evidence" value="ECO:0007669"/>
    <property type="project" value="UniProtKB-KW"/>
</dbReference>
<organism evidence="14 15">
    <name type="scientific">Haloferula luteola</name>
    <dbReference type="NCBI Taxonomy" id="595692"/>
    <lineage>
        <taxon>Bacteria</taxon>
        <taxon>Pseudomonadati</taxon>
        <taxon>Verrucomicrobiota</taxon>
        <taxon>Verrucomicrobiia</taxon>
        <taxon>Verrucomicrobiales</taxon>
        <taxon>Verrucomicrobiaceae</taxon>
        <taxon>Haloferula</taxon>
    </lineage>
</organism>
<dbReference type="PROSITE" id="PS00374">
    <property type="entry name" value="MGMT"/>
    <property type="match status" value="1"/>
</dbReference>
<dbReference type="PIRSF" id="PIRSF000409">
    <property type="entry name" value="Ada"/>
    <property type="match status" value="1"/>
</dbReference>
<dbReference type="InterPro" id="IPR016221">
    <property type="entry name" value="Bifunct_regulatory_prot_Ada"/>
</dbReference>
<evidence type="ECO:0000256" key="3">
    <source>
        <dbReference type="ARBA" id="ARBA00022679"/>
    </source>
</evidence>
<dbReference type="SUPFAM" id="SSF46689">
    <property type="entry name" value="Homeodomain-like"/>
    <property type="match status" value="1"/>
</dbReference>
<evidence type="ECO:0000256" key="10">
    <source>
        <dbReference type="PIRSR" id="PIRSR000409-1"/>
    </source>
</evidence>
<keyword evidence="8" id="KW-0234">DNA repair</keyword>
<dbReference type="GO" id="GO:0003908">
    <property type="term" value="F:methylated-DNA-[protein]-cysteine S-methyltransferase activity"/>
    <property type="evidence" value="ECO:0007669"/>
    <property type="project" value="UniProtKB-EC"/>
</dbReference>
<dbReference type="Pfam" id="PF02805">
    <property type="entry name" value="Ada_Zn_binding"/>
    <property type="match status" value="1"/>
</dbReference>
<protein>
    <submittedName>
        <fullName evidence="14">AraC family transcriptional regulator of adaptative response/methylated-DNA-[protein]-cysteine methyltransferase</fullName>
        <ecNumber evidence="14">2.1.1.63</ecNumber>
    </submittedName>
</protein>
<dbReference type="NCBIfam" id="NF011964">
    <property type="entry name" value="PRK15435.1"/>
    <property type="match status" value="1"/>
</dbReference>
<dbReference type="InterPro" id="IPR001497">
    <property type="entry name" value="MethylDNA_cys_MeTrfase_AS"/>
</dbReference>
<evidence type="ECO:0000256" key="9">
    <source>
        <dbReference type="ARBA" id="ARBA00049348"/>
    </source>
</evidence>
<evidence type="ECO:0000256" key="2">
    <source>
        <dbReference type="ARBA" id="ARBA00022603"/>
    </source>
</evidence>
<evidence type="ECO:0000256" key="7">
    <source>
        <dbReference type="ARBA" id="ARBA00023163"/>
    </source>
</evidence>
<dbReference type="PROSITE" id="PS01124">
    <property type="entry name" value="HTH_ARAC_FAMILY_2"/>
    <property type="match status" value="1"/>
</dbReference>
<evidence type="ECO:0000256" key="1">
    <source>
        <dbReference type="ARBA" id="ARBA00001286"/>
    </source>
</evidence>
<feature type="domain" description="HTH araC/xylS-type" evidence="13">
    <location>
        <begin position="103"/>
        <end position="199"/>
    </location>
</feature>
<comment type="catalytic activity">
    <reaction evidence="9">
        <text>a 6-O-methyl-2'-deoxyguanosine in DNA + L-cysteinyl-[protein] = S-methyl-L-cysteinyl-[protein] + a 2'-deoxyguanosine in DNA</text>
        <dbReference type="Rhea" id="RHEA:24000"/>
        <dbReference type="Rhea" id="RHEA-COMP:10131"/>
        <dbReference type="Rhea" id="RHEA-COMP:10132"/>
        <dbReference type="Rhea" id="RHEA-COMP:11367"/>
        <dbReference type="Rhea" id="RHEA-COMP:11368"/>
        <dbReference type="ChEBI" id="CHEBI:29950"/>
        <dbReference type="ChEBI" id="CHEBI:82612"/>
        <dbReference type="ChEBI" id="CHEBI:85445"/>
        <dbReference type="ChEBI" id="CHEBI:85448"/>
        <dbReference type="EC" id="2.1.1.63"/>
    </reaction>
</comment>
<evidence type="ECO:0000256" key="5">
    <source>
        <dbReference type="ARBA" id="ARBA00023015"/>
    </source>
</evidence>
<proteinExistence type="predicted"/>
<comment type="catalytic activity">
    <reaction evidence="1">
        <text>a 4-O-methyl-thymidine in DNA + L-cysteinyl-[protein] = a thymidine in DNA + S-methyl-L-cysteinyl-[protein]</text>
        <dbReference type="Rhea" id="RHEA:53428"/>
        <dbReference type="Rhea" id="RHEA-COMP:10131"/>
        <dbReference type="Rhea" id="RHEA-COMP:10132"/>
        <dbReference type="Rhea" id="RHEA-COMP:13555"/>
        <dbReference type="Rhea" id="RHEA-COMP:13556"/>
        <dbReference type="ChEBI" id="CHEBI:29950"/>
        <dbReference type="ChEBI" id="CHEBI:82612"/>
        <dbReference type="ChEBI" id="CHEBI:137386"/>
        <dbReference type="ChEBI" id="CHEBI:137387"/>
        <dbReference type="EC" id="2.1.1.63"/>
    </reaction>
</comment>
<dbReference type="InterPro" id="IPR036217">
    <property type="entry name" value="MethylDNA_cys_MeTrfase_DNAb"/>
</dbReference>
<dbReference type="FunFam" id="1.10.10.10:FF:000410">
    <property type="entry name" value="ADA regulatory protein, putative"/>
    <property type="match status" value="1"/>
</dbReference>
<dbReference type="EC" id="2.1.1.63" evidence="14"/>
<dbReference type="GO" id="GO:0032259">
    <property type="term" value="P:methylation"/>
    <property type="evidence" value="ECO:0007669"/>
    <property type="project" value="UniProtKB-KW"/>
</dbReference>
<dbReference type="InterPro" id="IPR009057">
    <property type="entry name" value="Homeodomain-like_sf"/>
</dbReference>
<evidence type="ECO:0000256" key="11">
    <source>
        <dbReference type="PIRSR" id="PIRSR000409-3"/>
    </source>
</evidence>
<dbReference type="Pfam" id="PF12833">
    <property type="entry name" value="HTH_18"/>
    <property type="match status" value="1"/>
</dbReference>
<dbReference type="RefSeq" id="WP_184022360.1">
    <property type="nucleotide sequence ID" value="NZ_JACHFD010000039.1"/>
</dbReference>
<feature type="active site" description="Nucleophile; methyl group acceptor from methylphosphotriester" evidence="10">
    <location>
        <position position="53"/>
    </location>
</feature>
<evidence type="ECO:0000256" key="8">
    <source>
        <dbReference type="ARBA" id="ARBA00023204"/>
    </source>
</evidence>
<dbReference type="GO" id="GO:0043565">
    <property type="term" value="F:sequence-specific DNA binding"/>
    <property type="evidence" value="ECO:0007669"/>
    <property type="project" value="InterPro"/>
</dbReference>
<dbReference type="InterPro" id="IPR036631">
    <property type="entry name" value="MGMT_N_sf"/>
</dbReference>
<dbReference type="Proteomes" id="UP000557717">
    <property type="component" value="Unassembled WGS sequence"/>
</dbReference>
<sequence>MKSVAGDSTPGNPPADPPPHFRTDDERWLGLANNDARADGQYFYAVKSTGVYCRPSCPSRLPLRRNVVFFDQSETAEQAGFRPCKRCQPQEVNLGDPHTPMVENACRLIQQSEIEPSLDDLATSVGMSKHHFHRLFVQKMGMTPKAYMKALRAERMRGELTRGGSVTRAIYDAGYQSNRQFYEEATQILGMSPKQYQAGGKGERIGFALGQCSLGSVLVASSMKGICALSLGDDPERMVEALKRRFAQAELIRNDPPYERLVARVVEWIDSTSMAWDLPLDIRGTAFQQRVWQALRKVPSGSRRTYSELAEELGNPHAVRAVASACAANELAMVIPCHRVVRRDGSLSGYRWGVERKKLLLEREQSTEI</sequence>
<evidence type="ECO:0000256" key="6">
    <source>
        <dbReference type="ARBA" id="ARBA00023159"/>
    </source>
</evidence>
<feature type="active site" description="Nucleophile; methyl group acceptor from either O6-methylguanine or O4-methylthymine" evidence="10">
    <location>
        <position position="337"/>
    </location>
</feature>
<dbReference type="InterPro" id="IPR014048">
    <property type="entry name" value="MethylDNA_cys_MeTrfase_DNA-bd"/>
</dbReference>
<dbReference type="SUPFAM" id="SSF53155">
    <property type="entry name" value="Methylated DNA-protein cysteine methyltransferase domain"/>
    <property type="match status" value="1"/>
</dbReference>
<dbReference type="Gene3D" id="3.30.160.70">
    <property type="entry name" value="Methylated DNA-protein cysteine methyltransferase domain"/>
    <property type="match status" value="1"/>
</dbReference>
<dbReference type="EMBL" id="JACHFD010000039">
    <property type="protein sequence ID" value="MBB5353884.1"/>
    <property type="molecule type" value="Genomic_DNA"/>
</dbReference>
<dbReference type="Gene3D" id="3.40.10.10">
    <property type="entry name" value="DNA Methylphosphotriester Repair Domain"/>
    <property type="match status" value="1"/>
</dbReference>
<dbReference type="InterPro" id="IPR036388">
    <property type="entry name" value="WH-like_DNA-bd_sf"/>
</dbReference>
<evidence type="ECO:0000256" key="12">
    <source>
        <dbReference type="SAM" id="MobiDB-lite"/>
    </source>
</evidence>
<feature type="binding site" evidence="11">
    <location>
        <position position="53"/>
    </location>
    <ligand>
        <name>Zn(2+)</name>
        <dbReference type="ChEBI" id="CHEBI:29105"/>
    </ligand>
</feature>
<keyword evidence="11" id="KW-0862">Zinc</keyword>
<name>A0A840VEF4_9BACT</name>
<dbReference type="GO" id="GO:0008270">
    <property type="term" value="F:zinc ion binding"/>
    <property type="evidence" value="ECO:0007669"/>
    <property type="project" value="InterPro"/>
</dbReference>
<feature type="binding site" evidence="11">
    <location>
        <position position="87"/>
    </location>
    <ligand>
        <name>Zn(2+)</name>
        <dbReference type="ChEBI" id="CHEBI:29105"/>
    </ligand>
</feature>
<keyword evidence="11" id="KW-0479">Metal-binding</keyword>
<dbReference type="SUPFAM" id="SSF57884">
    <property type="entry name" value="Ada DNA repair protein, N-terminal domain (N-Ada 10)"/>
    <property type="match status" value="1"/>
</dbReference>
<accession>A0A840VEF4</accession>
<gene>
    <name evidence="14" type="ORF">HNR46_004148</name>
</gene>
<dbReference type="NCBIfam" id="TIGR00589">
    <property type="entry name" value="ogt"/>
    <property type="match status" value="1"/>
</dbReference>